<evidence type="ECO:0000256" key="2">
    <source>
        <dbReference type="SAM" id="Phobius"/>
    </source>
</evidence>
<feature type="transmembrane region" description="Helical" evidence="2">
    <location>
        <begin position="85"/>
        <end position="104"/>
    </location>
</feature>
<sequence length="105" mass="10723">MLSSGGLVFGIINIVGNFGTVFVDNGYWVSAIAARPSSTHKGYLLGGLVWFAVPFSLATSLGLGALALDLPINASEASHGLVPPATAIALMGKSGSVLLLTMLFM</sequence>
<evidence type="ECO:0000313" key="3">
    <source>
        <dbReference type="EMBL" id="PKI35825.1"/>
    </source>
</evidence>
<dbReference type="GO" id="GO:0015204">
    <property type="term" value="F:urea transmembrane transporter activity"/>
    <property type="evidence" value="ECO:0007669"/>
    <property type="project" value="InterPro"/>
</dbReference>
<dbReference type="AlphaFoldDB" id="A0A2I0HVU9"/>
<dbReference type="InterPro" id="IPR038377">
    <property type="entry name" value="Na/Glc_symporter_sf"/>
</dbReference>
<evidence type="ECO:0000313" key="4">
    <source>
        <dbReference type="Proteomes" id="UP000233551"/>
    </source>
</evidence>
<dbReference type="Proteomes" id="UP000233551">
    <property type="component" value="Unassembled WGS sequence"/>
</dbReference>
<comment type="caution">
    <text evidence="3">The sequence shown here is derived from an EMBL/GenBank/DDBJ whole genome shotgun (WGS) entry which is preliminary data.</text>
</comment>
<organism evidence="3 4">
    <name type="scientific">Punica granatum</name>
    <name type="common">Pomegranate</name>
    <dbReference type="NCBI Taxonomy" id="22663"/>
    <lineage>
        <taxon>Eukaryota</taxon>
        <taxon>Viridiplantae</taxon>
        <taxon>Streptophyta</taxon>
        <taxon>Embryophyta</taxon>
        <taxon>Tracheophyta</taxon>
        <taxon>Spermatophyta</taxon>
        <taxon>Magnoliopsida</taxon>
        <taxon>eudicotyledons</taxon>
        <taxon>Gunneridae</taxon>
        <taxon>Pentapetalae</taxon>
        <taxon>rosids</taxon>
        <taxon>malvids</taxon>
        <taxon>Myrtales</taxon>
        <taxon>Lythraceae</taxon>
        <taxon>Punica</taxon>
    </lineage>
</organism>
<dbReference type="InterPro" id="IPR031155">
    <property type="entry name" value="DUR"/>
</dbReference>
<feature type="transmembrane region" description="Helical" evidence="2">
    <location>
        <begin position="6"/>
        <end position="30"/>
    </location>
</feature>
<name>A0A2I0HVU9_PUNGR</name>
<reference evidence="3 4" key="1">
    <citation type="submission" date="2017-11" db="EMBL/GenBank/DDBJ databases">
        <title>De-novo sequencing of pomegranate (Punica granatum L.) genome.</title>
        <authorList>
            <person name="Akparov Z."/>
            <person name="Amiraslanov A."/>
            <person name="Hajiyeva S."/>
            <person name="Abbasov M."/>
            <person name="Kaur K."/>
            <person name="Hamwieh A."/>
            <person name="Solovyev V."/>
            <person name="Salamov A."/>
            <person name="Braich B."/>
            <person name="Kosarev P."/>
            <person name="Mahmoud A."/>
            <person name="Hajiyev E."/>
            <person name="Babayeva S."/>
            <person name="Izzatullayeva V."/>
            <person name="Mammadov A."/>
            <person name="Mammadov A."/>
            <person name="Sharifova S."/>
            <person name="Ojaghi J."/>
            <person name="Eynullazada K."/>
            <person name="Bayramov B."/>
            <person name="Abdulazimova A."/>
            <person name="Shahmuradov I."/>
        </authorList>
    </citation>
    <scope>NUCLEOTIDE SEQUENCE [LARGE SCALE GENOMIC DNA]</scope>
    <source>
        <strain evidence="4">cv. AG2017</strain>
        <tissue evidence="3">Leaf</tissue>
    </source>
</reference>
<dbReference type="GO" id="GO:0005886">
    <property type="term" value="C:plasma membrane"/>
    <property type="evidence" value="ECO:0007669"/>
    <property type="project" value="TreeGrafter"/>
</dbReference>
<keyword evidence="2" id="KW-0812">Transmembrane</keyword>
<keyword evidence="2" id="KW-1133">Transmembrane helix</keyword>
<dbReference type="STRING" id="22663.A0A2I0HVU9"/>
<accession>A0A2I0HVU9</accession>
<keyword evidence="1" id="KW-0813">Transport</keyword>
<dbReference type="PANTHER" id="PTHR46154">
    <property type="match status" value="1"/>
</dbReference>
<feature type="transmembrane region" description="Helical" evidence="2">
    <location>
        <begin position="42"/>
        <end position="65"/>
    </location>
</feature>
<gene>
    <name evidence="3" type="ORF">CRG98_043796</name>
</gene>
<keyword evidence="4" id="KW-1185">Reference proteome</keyword>
<dbReference type="EMBL" id="PGOL01005214">
    <property type="protein sequence ID" value="PKI35825.1"/>
    <property type="molecule type" value="Genomic_DNA"/>
</dbReference>
<dbReference type="PANTHER" id="PTHR46154:SF4">
    <property type="entry name" value="UREA ACTIVE TRANSPORTER"/>
    <property type="match status" value="1"/>
</dbReference>
<evidence type="ECO:0000256" key="1">
    <source>
        <dbReference type="ARBA" id="ARBA00022448"/>
    </source>
</evidence>
<dbReference type="Gene3D" id="1.20.1730.10">
    <property type="entry name" value="Sodium/glucose cotransporter"/>
    <property type="match status" value="1"/>
</dbReference>
<proteinExistence type="predicted"/>
<keyword evidence="2" id="KW-0472">Membrane</keyword>
<protein>
    <submittedName>
        <fullName evidence="3">Uncharacterized protein</fullName>
    </submittedName>
</protein>